<dbReference type="PANTHER" id="PTHR43885:SF1">
    <property type="entry name" value="SUPERFAMILY HYDROLASE, PUTATIVE (AFU_ORTHOLOGUE AFUA_4G13290)-RELATED"/>
    <property type="match status" value="1"/>
</dbReference>
<protein>
    <submittedName>
        <fullName evidence="1">HAD family hydrolase</fullName>
    </submittedName>
</protein>
<dbReference type="PANTHER" id="PTHR43885">
    <property type="entry name" value="HALOACID DEHALOGENASE-LIKE HYDROLASE"/>
    <property type="match status" value="1"/>
</dbReference>
<dbReference type="InterPro" id="IPR023214">
    <property type="entry name" value="HAD_sf"/>
</dbReference>
<evidence type="ECO:0000313" key="1">
    <source>
        <dbReference type="EMBL" id="QIR15565.1"/>
    </source>
</evidence>
<name>A0A6G9QNC6_9GAMM</name>
<proteinExistence type="predicted"/>
<dbReference type="KEGG" id="saes:HBH39_14625"/>
<dbReference type="NCBIfam" id="TIGR01549">
    <property type="entry name" value="HAD-SF-IA-v1"/>
    <property type="match status" value="1"/>
</dbReference>
<gene>
    <name evidence="1" type="ORF">HBH39_14625</name>
</gene>
<keyword evidence="1" id="KW-0378">Hydrolase</keyword>
<dbReference type="EMBL" id="CP050313">
    <property type="protein sequence ID" value="QIR15565.1"/>
    <property type="molecule type" value="Genomic_DNA"/>
</dbReference>
<dbReference type="NCBIfam" id="TIGR01509">
    <property type="entry name" value="HAD-SF-IA-v3"/>
    <property type="match status" value="1"/>
</dbReference>
<dbReference type="InterPro" id="IPR036412">
    <property type="entry name" value="HAD-like_sf"/>
</dbReference>
<accession>A0A6G9QNC6</accession>
<dbReference type="SFLD" id="SFLDS00003">
    <property type="entry name" value="Haloacid_Dehalogenase"/>
    <property type="match status" value="1"/>
</dbReference>
<dbReference type="SUPFAM" id="SSF56784">
    <property type="entry name" value="HAD-like"/>
    <property type="match status" value="1"/>
</dbReference>
<dbReference type="GO" id="GO:0016787">
    <property type="term" value="F:hydrolase activity"/>
    <property type="evidence" value="ECO:0007669"/>
    <property type="project" value="UniProtKB-KW"/>
</dbReference>
<dbReference type="InterPro" id="IPR041492">
    <property type="entry name" value="HAD_2"/>
</dbReference>
<dbReference type="Proteomes" id="UP000502608">
    <property type="component" value="Chromosome"/>
</dbReference>
<organism evidence="1 2">
    <name type="scientific">Shewanella aestuarii</name>
    <dbReference type="NCBI Taxonomy" id="1028752"/>
    <lineage>
        <taxon>Bacteria</taxon>
        <taxon>Pseudomonadati</taxon>
        <taxon>Pseudomonadota</taxon>
        <taxon>Gammaproteobacteria</taxon>
        <taxon>Alteromonadales</taxon>
        <taxon>Shewanellaceae</taxon>
        <taxon>Shewanella</taxon>
    </lineage>
</organism>
<dbReference type="SFLD" id="SFLDG01129">
    <property type="entry name" value="C1.5:_HAD__Beta-PGM__Phosphata"/>
    <property type="match status" value="1"/>
</dbReference>
<dbReference type="Pfam" id="PF13419">
    <property type="entry name" value="HAD_2"/>
    <property type="match status" value="1"/>
</dbReference>
<reference evidence="1 2" key="1">
    <citation type="submission" date="2020-03" db="EMBL/GenBank/DDBJ databases">
        <title>Complete genome sequence of Shewanella sp.</title>
        <authorList>
            <person name="Kim Y.-S."/>
            <person name="Kim S.-J."/>
            <person name="Jung H.-K."/>
            <person name="Kim K.-H."/>
        </authorList>
    </citation>
    <scope>NUCLEOTIDE SEQUENCE [LARGE SCALE GENOMIC DNA]</scope>
    <source>
        <strain evidence="1 2">PN3F2</strain>
    </source>
</reference>
<dbReference type="Gene3D" id="3.40.50.1000">
    <property type="entry name" value="HAD superfamily/HAD-like"/>
    <property type="match status" value="1"/>
</dbReference>
<evidence type="ECO:0000313" key="2">
    <source>
        <dbReference type="Proteomes" id="UP000502608"/>
    </source>
</evidence>
<dbReference type="InterPro" id="IPR006439">
    <property type="entry name" value="HAD-SF_hydro_IA"/>
</dbReference>
<sequence length="196" mass="21923">MALSNIQGIIFDLDGTLVESSLDFTLIRDQIGCPHDVDLLTFIDDLDCEQQKKQANSIVFEHENRDAQYAKSLTGLDELLSHIDKINLPSAIVTRNSKAATEQKLQQNNIDIALVLTRECYPAKPAPDALLAIAKQWNIPPKHIVYVGDYLYDIQAAKNAGMLACFINHGKPKSYQHLADIIVENLPHLLTFLCKK</sequence>
<keyword evidence="2" id="KW-1185">Reference proteome</keyword>
<dbReference type="AlphaFoldDB" id="A0A6G9QNC6"/>
<dbReference type="Gene3D" id="1.10.260.80">
    <property type="match status" value="1"/>
</dbReference>
<dbReference type="RefSeq" id="WP_167679421.1">
    <property type="nucleotide sequence ID" value="NZ_CP050313.1"/>
</dbReference>